<dbReference type="Proteomes" id="UP000184212">
    <property type="component" value="Unassembled WGS sequence"/>
</dbReference>
<dbReference type="OrthoDB" id="2887901at2"/>
<reference evidence="2 3" key="1">
    <citation type="submission" date="2016-11" db="EMBL/GenBank/DDBJ databases">
        <authorList>
            <person name="Jaros S."/>
            <person name="Januszkiewicz K."/>
            <person name="Wedrychowicz H."/>
        </authorList>
    </citation>
    <scope>NUCLEOTIDE SEQUENCE [LARGE SCALE GENOMIC DNA]</scope>
    <source>
        <strain evidence="2 3">DSM 24574</strain>
    </source>
</reference>
<sequence>MTGSKEDMEAITLLFMQAAQAWDEGNGGRYASFFTEDCDYVTFDGHHLRGNAEHETFHHKLFAGFLKGSKLVGTIKSIRFINPDVAIVHQTGGVQLRFQKRFSKARLSINTNVLVREQGLWKISAFHNCRIQKPPFIFRWIEFFKN</sequence>
<name>A0A1M5TU24_9BACT</name>
<dbReference type="SUPFAM" id="SSF54427">
    <property type="entry name" value="NTF2-like"/>
    <property type="match status" value="1"/>
</dbReference>
<proteinExistence type="predicted"/>
<dbReference type="InterPro" id="IPR032710">
    <property type="entry name" value="NTF2-like_dom_sf"/>
</dbReference>
<keyword evidence="3" id="KW-1185">Reference proteome</keyword>
<evidence type="ECO:0000313" key="2">
    <source>
        <dbReference type="EMBL" id="SHH54178.1"/>
    </source>
</evidence>
<evidence type="ECO:0000259" key="1">
    <source>
        <dbReference type="Pfam" id="PF14534"/>
    </source>
</evidence>
<dbReference type="Gene3D" id="3.10.450.50">
    <property type="match status" value="1"/>
</dbReference>
<organism evidence="2 3">
    <name type="scientific">Chryseolinea serpens</name>
    <dbReference type="NCBI Taxonomy" id="947013"/>
    <lineage>
        <taxon>Bacteria</taxon>
        <taxon>Pseudomonadati</taxon>
        <taxon>Bacteroidota</taxon>
        <taxon>Cytophagia</taxon>
        <taxon>Cytophagales</taxon>
        <taxon>Fulvivirgaceae</taxon>
        <taxon>Chryseolinea</taxon>
    </lineage>
</organism>
<protein>
    <recommendedName>
        <fullName evidence="1">DUF4440 domain-containing protein</fullName>
    </recommendedName>
</protein>
<evidence type="ECO:0000313" key="3">
    <source>
        <dbReference type="Proteomes" id="UP000184212"/>
    </source>
</evidence>
<dbReference type="RefSeq" id="WP_073138021.1">
    <property type="nucleotide sequence ID" value="NZ_FQWQ01000003.1"/>
</dbReference>
<dbReference type="EMBL" id="FQWQ01000003">
    <property type="protein sequence ID" value="SHH54178.1"/>
    <property type="molecule type" value="Genomic_DNA"/>
</dbReference>
<dbReference type="AlphaFoldDB" id="A0A1M5TU24"/>
<dbReference type="Pfam" id="PF14534">
    <property type="entry name" value="DUF4440"/>
    <property type="match status" value="1"/>
</dbReference>
<dbReference type="InterPro" id="IPR027843">
    <property type="entry name" value="DUF4440"/>
</dbReference>
<dbReference type="STRING" id="947013.SAMN04488109_4272"/>
<feature type="domain" description="DUF4440" evidence="1">
    <location>
        <begin position="17"/>
        <end position="123"/>
    </location>
</feature>
<accession>A0A1M5TU24</accession>
<dbReference type="InterPro" id="IPR011944">
    <property type="entry name" value="Steroid_delta5-4_isomerase"/>
</dbReference>
<gene>
    <name evidence="2" type="ORF">SAMN04488109_4272</name>
</gene>
<dbReference type="NCBIfam" id="TIGR02246">
    <property type="entry name" value="SgcJ/EcaC family oxidoreductase"/>
    <property type="match status" value="1"/>
</dbReference>